<dbReference type="PROSITE" id="PS00211">
    <property type="entry name" value="ABC_TRANSPORTER_1"/>
    <property type="match status" value="1"/>
</dbReference>
<evidence type="ECO:0000313" key="7">
    <source>
        <dbReference type="Proteomes" id="UP000004080"/>
    </source>
</evidence>
<dbReference type="STRING" id="1196324.A374_06521"/>
<sequence length="249" mass="27410">MIVQARNVSKTYGSNGHLNKALDNITMTILEGEFVGLMGPSGAGKTSLLNIFSTIDTASSGEIKIMGKDINAMKEAELANFRRHELGFVFQDYHLLDTLSVKDNIVLPLALSGVPVHEIEKRAQEIAHKLDLVDVLSQFPYQISGGQKQRAAVARAMIAKPRLVLADEPTGALDSKAATDVLERLQTLNQTDRATILLVTHDAYAASFCQRIIFMKDGRFDQELDRRGRSRVEFFHVILDMLATLGGNA</sequence>
<dbReference type="GO" id="GO:0098796">
    <property type="term" value="C:membrane protein complex"/>
    <property type="evidence" value="ECO:0007669"/>
    <property type="project" value="UniProtKB-ARBA"/>
</dbReference>
<dbReference type="Proteomes" id="UP000004080">
    <property type="component" value="Unassembled WGS sequence"/>
</dbReference>
<evidence type="ECO:0000259" key="5">
    <source>
        <dbReference type="PROSITE" id="PS50893"/>
    </source>
</evidence>
<gene>
    <name evidence="6" type="ORF">A374_06521</name>
</gene>
<evidence type="ECO:0000256" key="2">
    <source>
        <dbReference type="ARBA" id="ARBA00022448"/>
    </source>
</evidence>
<dbReference type="CDD" id="cd03255">
    <property type="entry name" value="ABC_MJ0796_LolCDE_FtsE"/>
    <property type="match status" value="1"/>
</dbReference>
<dbReference type="InterPro" id="IPR017871">
    <property type="entry name" value="ABC_transporter-like_CS"/>
</dbReference>
<keyword evidence="2" id="KW-0813">Transport</keyword>
<dbReference type="Pfam" id="PF00005">
    <property type="entry name" value="ABC_tran"/>
    <property type="match status" value="1"/>
</dbReference>
<dbReference type="PANTHER" id="PTHR42798:SF7">
    <property type="entry name" value="ALPHA-D-RIBOSE 1-METHYLPHOSPHONATE 5-TRIPHOSPHATE SYNTHASE SUBUNIT PHNL"/>
    <property type="match status" value="1"/>
</dbReference>
<evidence type="ECO:0000256" key="1">
    <source>
        <dbReference type="ARBA" id="ARBA00005417"/>
    </source>
</evidence>
<keyword evidence="3" id="KW-0547">Nucleotide-binding</keyword>
<dbReference type="PANTHER" id="PTHR42798">
    <property type="entry name" value="LIPOPROTEIN-RELEASING SYSTEM ATP-BINDING PROTEIN LOLD"/>
    <property type="match status" value="1"/>
</dbReference>
<dbReference type="GO" id="GO:0022857">
    <property type="term" value="F:transmembrane transporter activity"/>
    <property type="evidence" value="ECO:0007669"/>
    <property type="project" value="UniProtKB-ARBA"/>
</dbReference>
<dbReference type="InterPro" id="IPR017911">
    <property type="entry name" value="MacB-like_ATP-bd"/>
</dbReference>
<dbReference type="GO" id="GO:0016887">
    <property type="term" value="F:ATP hydrolysis activity"/>
    <property type="evidence" value="ECO:0007669"/>
    <property type="project" value="InterPro"/>
</dbReference>
<evidence type="ECO:0000256" key="3">
    <source>
        <dbReference type="ARBA" id="ARBA00022741"/>
    </source>
</evidence>
<protein>
    <submittedName>
        <fullName evidence="6">ABC transporter ATP-binding protein</fullName>
    </submittedName>
</protein>
<dbReference type="RefSeq" id="WP_007201401.1">
    <property type="nucleotide sequence ID" value="NZ_AKKV01000022.1"/>
</dbReference>
<keyword evidence="4 6" id="KW-0067">ATP-binding</keyword>
<dbReference type="SMART" id="SM00382">
    <property type="entry name" value="AAA"/>
    <property type="match status" value="1"/>
</dbReference>
<dbReference type="InterPro" id="IPR027417">
    <property type="entry name" value="P-loop_NTPase"/>
</dbReference>
<comment type="similarity">
    <text evidence="1">Belongs to the ABC transporter superfamily.</text>
</comment>
<proteinExistence type="inferred from homology"/>
<accession>I8AK66</accession>
<dbReference type="EMBL" id="AKKV01000022">
    <property type="protein sequence ID" value="EIT86232.1"/>
    <property type="molecule type" value="Genomic_DNA"/>
</dbReference>
<reference evidence="6 7" key="1">
    <citation type="journal article" date="2012" name="J. Bacteriol.">
        <title>Genome of Bacillus macauensis ZFHKF-1, a Long-Chain-Forming Bacterium.</title>
        <authorList>
            <person name="Cai L."/>
            <person name="Zhang T."/>
        </authorList>
    </citation>
    <scope>NUCLEOTIDE SEQUENCE [LARGE SCALE GENOMIC DNA]</scope>
    <source>
        <strain evidence="6 7">ZFHKF-1</strain>
    </source>
</reference>
<keyword evidence="7" id="KW-1185">Reference proteome</keyword>
<dbReference type="Gene3D" id="3.40.50.300">
    <property type="entry name" value="P-loop containing nucleotide triphosphate hydrolases"/>
    <property type="match status" value="1"/>
</dbReference>
<evidence type="ECO:0000256" key="4">
    <source>
        <dbReference type="ARBA" id="ARBA00022840"/>
    </source>
</evidence>
<feature type="domain" description="ABC transporter" evidence="5">
    <location>
        <begin position="3"/>
        <end position="242"/>
    </location>
</feature>
<dbReference type="InterPro" id="IPR003439">
    <property type="entry name" value="ABC_transporter-like_ATP-bd"/>
</dbReference>
<dbReference type="AlphaFoldDB" id="I8AK66"/>
<dbReference type="PROSITE" id="PS50893">
    <property type="entry name" value="ABC_TRANSPORTER_2"/>
    <property type="match status" value="1"/>
</dbReference>
<comment type="caution">
    <text evidence="6">The sequence shown here is derived from an EMBL/GenBank/DDBJ whole genome shotgun (WGS) entry which is preliminary data.</text>
</comment>
<dbReference type="SUPFAM" id="SSF52540">
    <property type="entry name" value="P-loop containing nucleoside triphosphate hydrolases"/>
    <property type="match status" value="1"/>
</dbReference>
<name>I8AK66_9BACL</name>
<evidence type="ECO:0000313" key="6">
    <source>
        <dbReference type="EMBL" id="EIT86232.1"/>
    </source>
</evidence>
<dbReference type="eggNOG" id="COG1136">
    <property type="taxonomic scope" value="Bacteria"/>
</dbReference>
<organism evidence="6 7">
    <name type="scientific">Fictibacillus macauensis ZFHKF-1</name>
    <dbReference type="NCBI Taxonomy" id="1196324"/>
    <lineage>
        <taxon>Bacteria</taxon>
        <taxon>Bacillati</taxon>
        <taxon>Bacillota</taxon>
        <taxon>Bacilli</taxon>
        <taxon>Bacillales</taxon>
        <taxon>Fictibacillaceae</taxon>
        <taxon>Fictibacillus</taxon>
    </lineage>
</organism>
<dbReference type="GO" id="GO:0005524">
    <property type="term" value="F:ATP binding"/>
    <property type="evidence" value="ECO:0007669"/>
    <property type="project" value="UniProtKB-KW"/>
</dbReference>
<dbReference type="PATRIC" id="fig|1196324.3.peg.1329"/>
<dbReference type="FunFam" id="3.40.50.300:FF:000032">
    <property type="entry name" value="Export ABC transporter ATP-binding protein"/>
    <property type="match status" value="1"/>
</dbReference>
<dbReference type="InterPro" id="IPR003593">
    <property type="entry name" value="AAA+_ATPase"/>
</dbReference>